<evidence type="ECO:0000256" key="1">
    <source>
        <dbReference type="SAM" id="SignalP"/>
    </source>
</evidence>
<reference evidence="2 3" key="1">
    <citation type="journal article" date="2018" name="Sci. Rep.">
        <title>Comparative analysis of the Pocillopora damicornis genome highlights role of immune system in coral evolution.</title>
        <authorList>
            <person name="Cunning R."/>
            <person name="Bay R.A."/>
            <person name="Gillette P."/>
            <person name="Baker A.C."/>
            <person name="Traylor-Knowles N."/>
        </authorList>
    </citation>
    <scope>NUCLEOTIDE SEQUENCE [LARGE SCALE GENOMIC DNA]</scope>
    <source>
        <strain evidence="2">RSMAS</strain>
        <tissue evidence="2">Whole animal</tissue>
    </source>
</reference>
<dbReference type="OrthoDB" id="5954038at2759"/>
<keyword evidence="1" id="KW-0732">Signal</keyword>
<dbReference type="Proteomes" id="UP000275408">
    <property type="component" value="Unassembled WGS sequence"/>
</dbReference>
<name>A0A3M6V3V8_POCDA</name>
<feature type="signal peptide" evidence="1">
    <location>
        <begin position="1"/>
        <end position="23"/>
    </location>
</feature>
<organism evidence="2 3">
    <name type="scientific">Pocillopora damicornis</name>
    <name type="common">Cauliflower coral</name>
    <name type="synonym">Millepora damicornis</name>
    <dbReference type="NCBI Taxonomy" id="46731"/>
    <lineage>
        <taxon>Eukaryota</taxon>
        <taxon>Metazoa</taxon>
        <taxon>Cnidaria</taxon>
        <taxon>Anthozoa</taxon>
        <taxon>Hexacorallia</taxon>
        <taxon>Scleractinia</taxon>
        <taxon>Astrocoeniina</taxon>
        <taxon>Pocilloporidae</taxon>
        <taxon>Pocillopora</taxon>
    </lineage>
</organism>
<proteinExistence type="predicted"/>
<evidence type="ECO:0000313" key="3">
    <source>
        <dbReference type="Proteomes" id="UP000275408"/>
    </source>
</evidence>
<protein>
    <recommendedName>
        <fullName evidence="4">BED-type domain-containing protein</fullName>
    </recommendedName>
</protein>
<evidence type="ECO:0000313" key="2">
    <source>
        <dbReference type="EMBL" id="RMX60653.1"/>
    </source>
</evidence>
<feature type="chain" id="PRO_5018115601" description="BED-type domain-containing protein" evidence="1">
    <location>
        <begin position="24"/>
        <end position="251"/>
    </location>
</feature>
<dbReference type="AlphaFoldDB" id="A0A3M6V3V8"/>
<dbReference type="EMBL" id="RCHS01000131">
    <property type="protein sequence ID" value="RMX60653.1"/>
    <property type="molecule type" value="Genomic_DNA"/>
</dbReference>
<sequence>MLVRVHALAVVLLWLFFRFVIMGKCVFNGKGKANEKFKAWIAADPTSKSKAMCVVCNRAIDISSMGEVALQSHMINKKHKKLMELKLSSPSVTHFLSSSSENLSSIDSWYKFYLPLFLGIAMYNNKFQDQRQKSKVLSAEIYWAVHVTDKHYSFKSCDTVGDLFRNMFPDSTVVSRFSCGEKKCAYLSTFGISPYFQSLLLSKVKSANESVLLFDESLNSNLQSKQLDIHIRFWKGSQVSSGNIYNGVICY</sequence>
<evidence type="ECO:0008006" key="4">
    <source>
        <dbReference type="Google" id="ProtNLM"/>
    </source>
</evidence>
<comment type="caution">
    <text evidence="2">The sequence shown here is derived from an EMBL/GenBank/DDBJ whole genome shotgun (WGS) entry which is preliminary data.</text>
</comment>
<keyword evidence="3" id="KW-1185">Reference proteome</keyword>
<dbReference type="PANTHER" id="PTHR37162">
    <property type="entry name" value="HAT FAMILY DIMERISATION DOMAINCONTAINING PROTEIN-RELATED"/>
    <property type="match status" value="1"/>
</dbReference>
<gene>
    <name evidence="2" type="ORF">pdam_00021137</name>
</gene>
<dbReference type="PANTHER" id="PTHR37162:SF11">
    <property type="match status" value="1"/>
</dbReference>
<dbReference type="STRING" id="46731.A0A3M6V3V8"/>
<accession>A0A3M6V3V8</accession>